<dbReference type="EMBL" id="CP136051">
    <property type="protein sequence ID" value="WOK07161.1"/>
    <property type="molecule type" value="Genomic_DNA"/>
</dbReference>
<evidence type="ECO:0000313" key="3">
    <source>
        <dbReference type="Proteomes" id="UP001302349"/>
    </source>
</evidence>
<dbReference type="RefSeq" id="WP_317489847.1">
    <property type="nucleotide sequence ID" value="NZ_CP136051.1"/>
</dbReference>
<gene>
    <name evidence="2" type="ORF">RT717_00815</name>
</gene>
<reference evidence="2 3" key="1">
    <citation type="journal article" date="2023" name="Microbiol. Resour. Announc.">
        <title>Complete Genome Sequence of Imperialibacter roseus strain P4T.</title>
        <authorList>
            <person name="Tizabi D.R."/>
            <person name="Bachvaroff T."/>
            <person name="Hill R.T."/>
        </authorList>
    </citation>
    <scope>NUCLEOTIDE SEQUENCE [LARGE SCALE GENOMIC DNA]</scope>
    <source>
        <strain evidence="2 3">P4T</strain>
    </source>
</reference>
<sequence length="269" mass="29562">MKNLKSLLLLAVIPFVVSCSSGDKKAASAEEATKETAVDKVEKEFNYPIPTSFEVTKMLQDAQAGFVLGITNDAENADQYVTAYSKAVNLGVYGADLSYASTYNRQQETMDFLNASRKLIQSLNISSGFSMEMARRVENNLQNKDSLINIITEAFYDTYTFLNRSSQERTSLLVLAGSVVEGLYISSNLVISSGYDQKLLDVIAGQKSQVSKLVDLLGEFSDDENVQKVLPALQGIKEAYSKVGDKLTAEQFDDLQVAIESIRTQIVTP</sequence>
<dbReference type="Proteomes" id="UP001302349">
    <property type="component" value="Chromosome"/>
</dbReference>
<proteinExistence type="predicted"/>
<feature type="chain" id="PRO_5047471085" description="Lipoprotein" evidence="1">
    <location>
        <begin position="22"/>
        <end position="269"/>
    </location>
</feature>
<organism evidence="2 3">
    <name type="scientific">Imperialibacter roseus</name>
    <dbReference type="NCBI Taxonomy" id="1324217"/>
    <lineage>
        <taxon>Bacteria</taxon>
        <taxon>Pseudomonadati</taxon>
        <taxon>Bacteroidota</taxon>
        <taxon>Cytophagia</taxon>
        <taxon>Cytophagales</taxon>
        <taxon>Flammeovirgaceae</taxon>
        <taxon>Imperialibacter</taxon>
    </lineage>
</organism>
<protein>
    <recommendedName>
        <fullName evidence="4">Lipoprotein</fullName>
    </recommendedName>
</protein>
<feature type="signal peptide" evidence="1">
    <location>
        <begin position="1"/>
        <end position="21"/>
    </location>
</feature>
<keyword evidence="3" id="KW-1185">Reference proteome</keyword>
<dbReference type="PROSITE" id="PS51257">
    <property type="entry name" value="PROKAR_LIPOPROTEIN"/>
    <property type="match status" value="1"/>
</dbReference>
<name>A0ABZ0ITZ1_9BACT</name>
<evidence type="ECO:0000256" key="1">
    <source>
        <dbReference type="SAM" id="SignalP"/>
    </source>
</evidence>
<evidence type="ECO:0008006" key="4">
    <source>
        <dbReference type="Google" id="ProtNLM"/>
    </source>
</evidence>
<keyword evidence="1" id="KW-0732">Signal</keyword>
<evidence type="ECO:0000313" key="2">
    <source>
        <dbReference type="EMBL" id="WOK07161.1"/>
    </source>
</evidence>
<accession>A0ABZ0ITZ1</accession>